<dbReference type="PANTHER" id="PTHR42832:SF3">
    <property type="entry name" value="L-GLUTAMINE--4-(METHYLSULFANYL)-2-OXOBUTANOATE AMINOTRANSFERASE"/>
    <property type="match status" value="1"/>
</dbReference>
<comment type="caution">
    <text evidence="5">The sequence shown here is derived from an EMBL/GenBank/DDBJ whole genome shotgun (WGS) entry which is preliminary data.</text>
</comment>
<dbReference type="Gene3D" id="3.40.640.10">
    <property type="entry name" value="Type I PLP-dependent aspartate aminotransferase-like (Major domain)"/>
    <property type="match status" value="1"/>
</dbReference>
<dbReference type="GO" id="GO:0008483">
    <property type="term" value="F:transaminase activity"/>
    <property type="evidence" value="ECO:0007669"/>
    <property type="project" value="UniProtKB-KW"/>
</dbReference>
<organism evidence="5 6">
    <name type="scientific">Lachnospira hominis</name>
    <name type="common">ex Liu et al. 2021</name>
    <dbReference type="NCBI Taxonomy" id="2763051"/>
    <lineage>
        <taxon>Bacteria</taxon>
        <taxon>Bacillati</taxon>
        <taxon>Bacillota</taxon>
        <taxon>Clostridia</taxon>
        <taxon>Lachnospirales</taxon>
        <taxon>Lachnospiraceae</taxon>
        <taxon>Lachnospira</taxon>
    </lineage>
</organism>
<dbReference type="PANTHER" id="PTHR42832">
    <property type="entry name" value="AMINO ACID AMINOTRANSFERASE"/>
    <property type="match status" value="1"/>
</dbReference>
<dbReference type="Gene3D" id="3.90.1150.10">
    <property type="entry name" value="Aspartate Aminotransferase, domain 1"/>
    <property type="match status" value="1"/>
</dbReference>
<reference evidence="5 6" key="1">
    <citation type="submission" date="2020-08" db="EMBL/GenBank/DDBJ databases">
        <title>Genome public.</title>
        <authorList>
            <person name="Liu C."/>
            <person name="Sun Q."/>
        </authorList>
    </citation>
    <scope>NUCLEOTIDE SEQUENCE [LARGE SCALE GENOMIC DNA]</scope>
    <source>
        <strain evidence="5 6">NSJ-43</strain>
    </source>
</reference>
<protein>
    <submittedName>
        <fullName evidence="5">Aminotransferase class I/II-fold pyridoxal phosphate-dependent enzyme</fullName>
    </submittedName>
</protein>
<evidence type="ECO:0000313" key="5">
    <source>
        <dbReference type="EMBL" id="MBC5679982.1"/>
    </source>
</evidence>
<feature type="domain" description="Aminotransferase class I/classII large" evidence="4">
    <location>
        <begin position="33"/>
        <end position="382"/>
    </location>
</feature>
<dbReference type="InterPro" id="IPR015421">
    <property type="entry name" value="PyrdxlP-dep_Trfase_major"/>
</dbReference>
<comment type="cofactor">
    <cofactor evidence="1">
        <name>pyridoxal 5'-phosphate</name>
        <dbReference type="ChEBI" id="CHEBI:597326"/>
    </cofactor>
</comment>
<evidence type="ECO:0000259" key="4">
    <source>
        <dbReference type="Pfam" id="PF00155"/>
    </source>
</evidence>
<keyword evidence="3" id="KW-0808">Transferase</keyword>
<sequence>MEIQYSEKAKFFKPNIFNILNERKAKIAQKGVKVYDLFVGTPDFPPAEHVMKVVQEAALNPENYKYSLTDTQELKDAVKNWYDRRYDVTLNDDEIMSINGSQEGFAHVAMTVCNPGDLVLVPNPGYPIFEVGPYLNDASIDYYELDPDNHYMPMLDKISEEKAQRAKMIVVSYPLNPTCTCADKAFYEKLVEFAKKYNILVVHDNAYSEIEYDGRRGFSFLSIPGAKDVGIEFNSLSKTYNLTGLRISFALGNADVIKHFKTIRSQFDYGTSYIVQKAAVAALNGPQDGVVKQQAQYQSRRDALCDGLNAIGWKVPYSEGTMFVWAPVPKQFKNSDEFCIQMLENTGVVCTPGSAFGSLGENHVRFALVLNENLIKEAVEKIKEWFEKENIEL</sequence>
<dbReference type="InterPro" id="IPR015424">
    <property type="entry name" value="PyrdxlP-dep_Trfase"/>
</dbReference>
<dbReference type="RefSeq" id="WP_021865412.1">
    <property type="nucleotide sequence ID" value="NZ_JACOPD010000002.1"/>
</dbReference>
<dbReference type="EMBL" id="JACOPD010000002">
    <property type="protein sequence ID" value="MBC5679982.1"/>
    <property type="molecule type" value="Genomic_DNA"/>
</dbReference>
<evidence type="ECO:0000313" key="6">
    <source>
        <dbReference type="Proteomes" id="UP000628463"/>
    </source>
</evidence>
<dbReference type="Pfam" id="PF00155">
    <property type="entry name" value="Aminotran_1_2"/>
    <property type="match status" value="1"/>
</dbReference>
<dbReference type="InterPro" id="IPR050881">
    <property type="entry name" value="LL-DAP_aminotransferase"/>
</dbReference>
<dbReference type="Proteomes" id="UP000628463">
    <property type="component" value="Unassembled WGS sequence"/>
</dbReference>
<evidence type="ECO:0000256" key="1">
    <source>
        <dbReference type="ARBA" id="ARBA00001933"/>
    </source>
</evidence>
<dbReference type="InterPro" id="IPR004839">
    <property type="entry name" value="Aminotransferase_I/II_large"/>
</dbReference>
<name>A0ABR7FXR3_9FIRM</name>
<keyword evidence="2 5" id="KW-0032">Aminotransferase</keyword>
<dbReference type="InterPro" id="IPR015422">
    <property type="entry name" value="PyrdxlP-dep_Trfase_small"/>
</dbReference>
<dbReference type="SUPFAM" id="SSF53383">
    <property type="entry name" value="PLP-dependent transferases"/>
    <property type="match status" value="1"/>
</dbReference>
<evidence type="ECO:0000256" key="2">
    <source>
        <dbReference type="ARBA" id="ARBA00022576"/>
    </source>
</evidence>
<dbReference type="CDD" id="cd00609">
    <property type="entry name" value="AAT_like"/>
    <property type="match status" value="1"/>
</dbReference>
<accession>A0ABR7FXR3</accession>
<evidence type="ECO:0000256" key="3">
    <source>
        <dbReference type="ARBA" id="ARBA00022679"/>
    </source>
</evidence>
<proteinExistence type="predicted"/>
<gene>
    <name evidence="5" type="ORF">H8S01_03265</name>
</gene>
<keyword evidence="6" id="KW-1185">Reference proteome</keyword>